<dbReference type="Pfam" id="PF14240">
    <property type="entry name" value="YHYH"/>
    <property type="match status" value="1"/>
</dbReference>
<dbReference type="PRINTS" id="PR00633">
    <property type="entry name" value="RCCNDNSATION"/>
</dbReference>
<dbReference type="PANTHER" id="PTHR22872">
    <property type="entry name" value="BTK-BINDING PROTEIN-RELATED"/>
    <property type="match status" value="1"/>
</dbReference>
<feature type="signal peptide" evidence="4">
    <location>
        <begin position="1"/>
        <end position="19"/>
    </location>
</feature>
<evidence type="ECO:0000313" key="6">
    <source>
        <dbReference type="EMBL" id="CAK8993624.1"/>
    </source>
</evidence>
<gene>
    <name evidence="6" type="ORF">SCF082_LOCUS3579</name>
</gene>
<evidence type="ECO:0000259" key="5">
    <source>
        <dbReference type="Pfam" id="PF14240"/>
    </source>
</evidence>
<keyword evidence="4" id="KW-0732">Signal</keyword>
<feature type="repeat" description="RCC1" evidence="2">
    <location>
        <begin position="246"/>
        <end position="297"/>
    </location>
</feature>
<dbReference type="InterPro" id="IPR051625">
    <property type="entry name" value="Signaling_Regulatory_Domain"/>
</dbReference>
<feature type="repeat" description="RCC1" evidence="2">
    <location>
        <begin position="197"/>
        <end position="246"/>
    </location>
</feature>
<dbReference type="Proteomes" id="UP001642464">
    <property type="component" value="Unassembled WGS sequence"/>
</dbReference>
<evidence type="ECO:0000256" key="3">
    <source>
        <dbReference type="SAM" id="MobiDB-lite"/>
    </source>
</evidence>
<dbReference type="InterPro" id="IPR000408">
    <property type="entry name" value="Reg_chr_condens"/>
</dbReference>
<protein>
    <submittedName>
        <fullName evidence="6">Ultraviolet-B receptor UVR8 (Protein UV-B RESISTANCE 8) (RCC1 domain-containing protein UVR8)</fullName>
    </submittedName>
</protein>
<evidence type="ECO:0000256" key="4">
    <source>
        <dbReference type="SAM" id="SignalP"/>
    </source>
</evidence>
<dbReference type="PROSITE" id="PS50012">
    <property type="entry name" value="RCC1_3"/>
    <property type="match status" value="6"/>
</dbReference>
<dbReference type="SUPFAM" id="SSF50985">
    <property type="entry name" value="RCC1/BLIP-II"/>
    <property type="match status" value="1"/>
</dbReference>
<proteinExistence type="predicted"/>
<name>A0ABP0HW08_9DINO</name>
<dbReference type="InterPro" id="IPR025924">
    <property type="entry name" value="YHYH_dom"/>
</dbReference>
<accession>A0ABP0HW08</accession>
<feature type="repeat" description="RCC1" evidence="2">
    <location>
        <begin position="53"/>
        <end position="100"/>
    </location>
</feature>
<keyword evidence="6" id="KW-0675">Receptor</keyword>
<dbReference type="Gene3D" id="2.130.10.30">
    <property type="entry name" value="Regulator of chromosome condensation 1/beta-lactamase-inhibitor protein II"/>
    <property type="match status" value="2"/>
</dbReference>
<feature type="region of interest" description="Disordered" evidence="3">
    <location>
        <begin position="625"/>
        <end position="650"/>
    </location>
</feature>
<comment type="caution">
    <text evidence="6">The sequence shown here is derived from an EMBL/GenBank/DDBJ whole genome shotgun (WGS) entry which is preliminary data.</text>
</comment>
<evidence type="ECO:0000256" key="2">
    <source>
        <dbReference type="PROSITE-ProRule" id="PRU00235"/>
    </source>
</evidence>
<dbReference type="Pfam" id="PF00415">
    <property type="entry name" value="RCC1"/>
    <property type="match status" value="5"/>
</dbReference>
<feature type="domain" description="YHYH" evidence="5">
    <location>
        <begin position="747"/>
        <end position="817"/>
    </location>
</feature>
<feature type="repeat" description="RCC1" evidence="2">
    <location>
        <begin position="150"/>
        <end position="196"/>
    </location>
</feature>
<evidence type="ECO:0000256" key="1">
    <source>
        <dbReference type="ARBA" id="ARBA00022737"/>
    </source>
</evidence>
<evidence type="ECO:0000313" key="7">
    <source>
        <dbReference type="Proteomes" id="UP001642464"/>
    </source>
</evidence>
<sequence length="1129" mass="118580">MAVWLWPSIAAWLLRSCLGDGPGDGGRGQARGQPGQASIAAGAYCSFAIGADGELYGWGKNEFGKLGLGDEEDRLIPSKLNLRATAITAGRHHAVAIDESGRLWTWGSNQNGQLGAGDEVQSLALPHELFASGATQVASGARHNLAVVHGQLYSWGWNSNGQLGRSGSGSSPAQVDLNGVVAVAAGFLHSLALRADQSLWAWGTNGKGQMGTGQADHGSHTPVQILASGVTSIAAMDETSFAVYDGFLFGWGSNDKGQLGLGDVEDRAAPTEISRLANPDTGLVGVGTKWIMTRNHGIVYAWGLNGAGQLALGDRFDRSRPGRDTQLPWPVEVMAGGLAHSLLLYEDQSLWAVGHDAHGGLGSRLGGDFATTPVQVFEAGAIRPFNRSAFAFAPGSAVSAAMSQIMPWVLLLADPRALSDDGLSPYTAAILREELMDPSLRVFRRGVNSMGDPWDRFAHSGLDAVLLLLPRSAENVLRSAETDPCGMLKGLNAQLRFRILRGDETAWAEVARSAEGATGGRAVPPGAIYRILRPGHCLEASREQHQVVPTVVGEGQSLPIPKKMAEAAIGSAVSATLTFEHLGSTWTIHAHDNELHVTGDCPEDMWCGFGFNKERTGFVLIQRRTLPGDSAGGSDATGRGPDGGGSASAERDVFTFGHHQGTDLPDCPMTCGTGCGCGCGTRRLSAPKNPFIPRVRDLKIQLPKPFTTPGAAHKLDQDWWSKSVGGVVGVAMNSVLFVNEHPEEGMTWLFDNCGGHGDTYGHYHYHAPPLCLLKSLGVPVPKKSAWWKSAGAAAWPEHGPEVQIGWALDGAPIMGPFKGGVRTEKKLLDECHGAFDELTGEYRYYLLPSAPYMPPCLRGAQLGNVSSFRSRKDGEPCSKSESHSMQTSIMAGGKHGALVVAAAAALTSMGLVPVHVDAVPLVDVGAALLQPDVDAVPLAAAGAALLQPDVDAVPLVDVGAALLQPDVGVARLAAAGAALLIQPDVGAVRLAAAGVARLAAAGVARLVAAGWGEWADGRSASEEYSLTFENGRMKVSAHRAFNTGDPTDYVLDMDSVGSVGGWPGGVFKGLSDDSTEGSWDTQYYVLLTVGQSIKVGYHGNSRTQTLVCVSTLSTKGLESVEVEWKGGLG</sequence>
<keyword evidence="7" id="KW-1185">Reference proteome</keyword>
<feature type="chain" id="PRO_5045316121" evidence="4">
    <location>
        <begin position="20"/>
        <end position="1129"/>
    </location>
</feature>
<feature type="repeat" description="RCC1" evidence="2">
    <location>
        <begin position="101"/>
        <end position="150"/>
    </location>
</feature>
<dbReference type="PROSITE" id="PS00626">
    <property type="entry name" value="RCC1_2"/>
    <property type="match status" value="2"/>
</dbReference>
<feature type="repeat" description="RCC1" evidence="2">
    <location>
        <begin position="297"/>
        <end position="347"/>
    </location>
</feature>
<reference evidence="6 7" key="1">
    <citation type="submission" date="2024-02" db="EMBL/GenBank/DDBJ databases">
        <authorList>
            <person name="Chen Y."/>
            <person name="Shah S."/>
            <person name="Dougan E. K."/>
            <person name="Thang M."/>
            <person name="Chan C."/>
        </authorList>
    </citation>
    <scope>NUCLEOTIDE SEQUENCE [LARGE SCALE GENOMIC DNA]</scope>
</reference>
<dbReference type="EMBL" id="CAXAMM010001836">
    <property type="protein sequence ID" value="CAK8993624.1"/>
    <property type="molecule type" value="Genomic_DNA"/>
</dbReference>
<organism evidence="6 7">
    <name type="scientific">Durusdinium trenchii</name>
    <dbReference type="NCBI Taxonomy" id="1381693"/>
    <lineage>
        <taxon>Eukaryota</taxon>
        <taxon>Sar</taxon>
        <taxon>Alveolata</taxon>
        <taxon>Dinophyceae</taxon>
        <taxon>Suessiales</taxon>
        <taxon>Symbiodiniaceae</taxon>
        <taxon>Durusdinium</taxon>
    </lineage>
</organism>
<keyword evidence="1" id="KW-0677">Repeat</keyword>
<dbReference type="InterPro" id="IPR009091">
    <property type="entry name" value="RCC1/BLIP-II"/>
</dbReference>